<dbReference type="EMBL" id="MPUH01000014">
    <property type="protein sequence ID" value="OMJ95314.1"/>
    <property type="molecule type" value="Genomic_DNA"/>
</dbReference>
<evidence type="ECO:0000313" key="2">
    <source>
        <dbReference type="EMBL" id="OMJ95314.1"/>
    </source>
</evidence>
<proteinExistence type="predicted"/>
<reference evidence="2 3" key="1">
    <citation type="submission" date="2016-11" db="EMBL/GenBank/DDBJ databases">
        <title>The macronuclear genome of Stentor coeruleus: a giant cell with tiny introns.</title>
        <authorList>
            <person name="Slabodnick M."/>
            <person name="Ruby J.G."/>
            <person name="Reiff S.B."/>
            <person name="Swart E.C."/>
            <person name="Gosai S."/>
            <person name="Prabakaran S."/>
            <person name="Witkowska E."/>
            <person name="Larue G.E."/>
            <person name="Fisher S."/>
            <person name="Freeman R.M."/>
            <person name="Gunawardena J."/>
            <person name="Chu W."/>
            <person name="Stover N.A."/>
            <person name="Gregory B.D."/>
            <person name="Nowacki M."/>
            <person name="Derisi J."/>
            <person name="Roy S.W."/>
            <person name="Marshall W.F."/>
            <person name="Sood P."/>
        </authorList>
    </citation>
    <scope>NUCLEOTIDE SEQUENCE [LARGE SCALE GENOMIC DNA]</scope>
    <source>
        <strain evidence="2">WM001</strain>
    </source>
</reference>
<name>A0A1R2D220_9CILI</name>
<feature type="compositionally biased region" description="Acidic residues" evidence="1">
    <location>
        <begin position="547"/>
        <end position="571"/>
    </location>
</feature>
<feature type="compositionally biased region" description="Acidic residues" evidence="1">
    <location>
        <begin position="452"/>
        <end position="468"/>
    </location>
</feature>
<gene>
    <name evidence="2" type="ORF">SteCoe_1374</name>
</gene>
<sequence>MLKLLSRPFVESRINATLRMLNLTPKPSETIEKHSPSVPQEPKKKVKFLLTSDNKGSSYSNEKLLQEFESLPSTEHNLPLEFQEREDQYNETIKILLEKSKARDDYIKGMVTIPEEGKHYFIKEKIDENDGFHSVQIRSYISTMMRNKKSEGSGVEYHKLPDSIFKNHDMNTIKFYPGKVSATGEIDLNHWSLWYLRNQPEDIAALQESDWEPLEMNKERISDAEEMILHDEINKNELVDKEQETGESTEISENLATEEGGSDELKDESGNRASGSDSLQCPMIDEFMDREYNFYEELRAKGMHVYLSKAGAKTTSFYSALESPDYLPPAPPVTSLDLVSLSNDIENWCLFRNVPHFYQKLKEYDKMEDSLFTDRPWIPVRLPSIINYYETLPNYYKSHRLVQAVVSCLERFHPRMSRKHKELLINQLCNLITPRNPQKYLFLQEYINLPDSDEEEGVKEEDEEQVEFEIDKETGMVTGLKQKKHEMSGSESSEDEDEDLAKKKEKKSAKKGKSKHESDEESDEDDKKKKKGKGKEAQGKGKKGKEEDDDDDDDDDEEEEEELEGYVEDENEFRPRVIKSFDTKEETALSPDEQLQMLLGESIETTDQDDYTFDIVDRNVDWFTMDLENPDGIIPSTLTFYDNKDGYWDHWIKEKRDRAGLPEISNRPYFKH</sequence>
<feature type="compositionally biased region" description="Basic residues" evidence="1">
    <location>
        <begin position="503"/>
        <end position="514"/>
    </location>
</feature>
<accession>A0A1R2D220</accession>
<comment type="caution">
    <text evidence="2">The sequence shown here is derived from an EMBL/GenBank/DDBJ whole genome shotgun (WGS) entry which is preliminary data.</text>
</comment>
<dbReference type="AlphaFoldDB" id="A0A1R2D220"/>
<protein>
    <submittedName>
        <fullName evidence="2">Uncharacterized protein</fullName>
    </submittedName>
</protein>
<keyword evidence="3" id="KW-1185">Reference proteome</keyword>
<feature type="compositionally biased region" description="Basic and acidic residues" evidence="1">
    <location>
        <begin position="572"/>
        <end position="587"/>
    </location>
</feature>
<feature type="compositionally biased region" description="Polar residues" evidence="1">
    <location>
        <begin position="246"/>
        <end position="255"/>
    </location>
</feature>
<evidence type="ECO:0000256" key="1">
    <source>
        <dbReference type="SAM" id="MobiDB-lite"/>
    </source>
</evidence>
<dbReference type="Proteomes" id="UP000187209">
    <property type="component" value="Unassembled WGS sequence"/>
</dbReference>
<dbReference type="OrthoDB" id="10683620at2759"/>
<feature type="region of interest" description="Disordered" evidence="1">
    <location>
        <begin position="232"/>
        <end position="278"/>
    </location>
</feature>
<feature type="region of interest" description="Disordered" evidence="1">
    <location>
        <begin position="452"/>
        <end position="592"/>
    </location>
</feature>
<evidence type="ECO:0000313" key="3">
    <source>
        <dbReference type="Proteomes" id="UP000187209"/>
    </source>
</evidence>
<feature type="compositionally biased region" description="Basic and acidic residues" evidence="1">
    <location>
        <begin position="232"/>
        <end position="244"/>
    </location>
</feature>
<organism evidence="2 3">
    <name type="scientific">Stentor coeruleus</name>
    <dbReference type="NCBI Taxonomy" id="5963"/>
    <lineage>
        <taxon>Eukaryota</taxon>
        <taxon>Sar</taxon>
        <taxon>Alveolata</taxon>
        <taxon>Ciliophora</taxon>
        <taxon>Postciliodesmatophora</taxon>
        <taxon>Heterotrichea</taxon>
        <taxon>Heterotrichida</taxon>
        <taxon>Stentoridae</taxon>
        <taxon>Stentor</taxon>
    </lineage>
</organism>